<dbReference type="PROSITE" id="PS01282">
    <property type="entry name" value="BIR_REPEAT_1"/>
    <property type="match status" value="1"/>
</dbReference>
<dbReference type="PROSITE" id="PS50143">
    <property type="entry name" value="BIR_REPEAT_2"/>
    <property type="match status" value="1"/>
</dbReference>
<dbReference type="EMBL" id="JBJQND010000008">
    <property type="protein sequence ID" value="KAL3868369.1"/>
    <property type="molecule type" value="Genomic_DNA"/>
</dbReference>
<dbReference type="InterPro" id="IPR001841">
    <property type="entry name" value="Znf_RING"/>
</dbReference>
<keyword evidence="3" id="KW-0862">Zinc</keyword>
<accession>A0ABD3W3A4</accession>
<dbReference type="Pfam" id="PF00653">
    <property type="entry name" value="BIR"/>
    <property type="match status" value="1"/>
</dbReference>
<keyword evidence="7" id="KW-1185">Reference proteome</keyword>
<comment type="similarity">
    <text evidence="1">Belongs to the IAP family.</text>
</comment>
<keyword evidence="2 4" id="KW-0479">Metal-binding</keyword>
<keyword evidence="2 4" id="KW-0863">Zinc-finger</keyword>
<reference evidence="6 7" key="1">
    <citation type="submission" date="2024-11" db="EMBL/GenBank/DDBJ databases">
        <title>Chromosome-level genome assembly of the freshwater bivalve Anodonta woodiana.</title>
        <authorList>
            <person name="Chen X."/>
        </authorList>
    </citation>
    <scope>NUCLEOTIDE SEQUENCE [LARGE SCALE GENOMIC DNA]</scope>
    <source>
        <strain evidence="6">MN2024</strain>
        <tissue evidence="6">Gills</tissue>
    </source>
</reference>
<feature type="domain" description="RING-type" evidence="5">
    <location>
        <begin position="279"/>
        <end position="315"/>
    </location>
</feature>
<dbReference type="PANTHER" id="PTHR10044:SF139">
    <property type="entry name" value="DEATH-ASSOCIATED INHIBITOR OF APOPTOSIS 2"/>
    <property type="match status" value="1"/>
</dbReference>
<dbReference type="InterPro" id="IPR001370">
    <property type="entry name" value="BIR_rpt"/>
</dbReference>
<proteinExistence type="inferred from homology"/>
<gene>
    <name evidence="6" type="ORF">ACJMK2_041182</name>
</gene>
<dbReference type="SMART" id="SM00238">
    <property type="entry name" value="BIR"/>
    <property type="match status" value="1"/>
</dbReference>
<evidence type="ECO:0000313" key="6">
    <source>
        <dbReference type="EMBL" id="KAL3868369.1"/>
    </source>
</evidence>
<dbReference type="PANTHER" id="PTHR10044">
    <property type="entry name" value="INHIBITOR OF APOPTOSIS"/>
    <property type="match status" value="1"/>
</dbReference>
<evidence type="ECO:0000256" key="4">
    <source>
        <dbReference type="PROSITE-ProRule" id="PRU00175"/>
    </source>
</evidence>
<evidence type="ECO:0000259" key="5">
    <source>
        <dbReference type="PROSITE" id="PS50089"/>
    </source>
</evidence>
<protein>
    <recommendedName>
        <fullName evidence="5">RING-type domain-containing protein</fullName>
    </recommendedName>
</protein>
<name>A0ABD3W3A4_SINWO</name>
<dbReference type="SUPFAM" id="SSF57924">
    <property type="entry name" value="Inhibitor of apoptosis (IAP) repeat"/>
    <property type="match status" value="1"/>
</dbReference>
<dbReference type="Gene3D" id="1.10.1170.10">
    <property type="entry name" value="Inhibitor Of Apoptosis Protein (2mihbC-IAP-1), Chain A"/>
    <property type="match status" value="1"/>
</dbReference>
<dbReference type="Gene3D" id="3.30.40.10">
    <property type="entry name" value="Zinc/RING finger domain, C3HC4 (zinc finger)"/>
    <property type="match status" value="1"/>
</dbReference>
<evidence type="ECO:0000256" key="2">
    <source>
        <dbReference type="ARBA" id="ARBA00022771"/>
    </source>
</evidence>
<dbReference type="InterPro" id="IPR013083">
    <property type="entry name" value="Znf_RING/FYVE/PHD"/>
</dbReference>
<evidence type="ECO:0000256" key="3">
    <source>
        <dbReference type="ARBA" id="ARBA00022833"/>
    </source>
</evidence>
<dbReference type="InterPro" id="IPR050784">
    <property type="entry name" value="IAP"/>
</dbReference>
<evidence type="ECO:0000313" key="7">
    <source>
        <dbReference type="Proteomes" id="UP001634394"/>
    </source>
</evidence>
<dbReference type="AlphaFoldDB" id="A0ABD3W3A4"/>
<evidence type="ECO:0000256" key="1">
    <source>
        <dbReference type="ARBA" id="ARBA00006672"/>
    </source>
</evidence>
<dbReference type="Proteomes" id="UP001634394">
    <property type="component" value="Unassembled WGS sequence"/>
</dbReference>
<dbReference type="GO" id="GO:0008270">
    <property type="term" value="F:zinc ion binding"/>
    <property type="evidence" value="ECO:0007669"/>
    <property type="project" value="UniProtKB-KW"/>
</dbReference>
<sequence length="334" mass="36981">MERGEGGQGDGEERAERCGSIRDSIRIGHPSPGNSHHEPFVARAEMSAINSLVLNTEPIPLASIPECDACGAPSQNYNDLHPAPSLPTNGTEGGILEATDYNGSKYVLSGTVKYKNYANYQHRLTSFLKSFSSVKTAEELADAGFLYHSAPDRVVCFCCGIGLKEWEPEDQPLLVHAVKSPLCSYMQLKDFQMVMRINASAHALRTNSRSRLFQEERQLANVMERKIIQELTGMGYSPETIQQAISCVQRKGAEMNPEVVANTILDMDQTKTNRAESVCYLCQRGFRNGYTLCPCGHLAVCLKCKVYKVALCPLCGEKVERCVRTYPECQTKNP</sequence>
<comment type="caution">
    <text evidence="6">The sequence shown here is derived from an EMBL/GenBank/DDBJ whole genome shotgun (WGS) entry which is preliminary data.</text>
</comment>
<organism evidence="6 7">
    <name type="scientific">Sinanodonta woodiana</name>
    <name type="common">Chinese pond mussel</name>
    <name type="synonym">Anodonta woodiana</name>
    <dbReference type="NCBI Taxonomy" id="1069815"/>
    <lineage>
        <taxon>Eukaryota</taxon>
        <taxon>Metazoa</taxon>
        <taxon>Spiralia</taxon>
        <taxon>Lophotrochozoa</taxon>
        <taxon>Mollusca</taxon>
        <taxon>Bivalvia</taxon>
        <taxon>Autobranchia</taxon>
        <taxon>Heteroconchia</taxon>
        <taxon>Palaeoheterodonta</taxon>
        <taxon>Unionida</taxon>
        <taxon>Unionoidea</taxon>
        <taxon>Unionidae</taxon>
        <taxon>Unioninae</taxon>
        <taxon>Sinanodonta</taxon>
    </lineage>
</organism>
<dbReference type="PROSITE" id="PS50089">
    <property type="entry name" value="ZF_RING_2"/>
    <property type="match status" value="1"/>
</dbReference>
<dbReference type="CDD" id="cd00022">
    <property type="entry name" value="BIR"/>
    <property type="match status" value="1"/>
</dbReference>